<dbReference type="PANTHER" id="PTHR32552">
    <property type="entry name" value="FERRICHROME IRON RECEPTOR-RELATED"/>
    <property type="match status" value="1"/>
</dbReference>
<dbReference type="InterPro" id="IPR039426">
    <property type="entry name" value="TonB-dep_rcpt-like"/>
</dbReference>
<keyword evidence="3 14" id="KW-0813">Transport</keyword>
<dbReference type="GO" id="GO:0015891">
    <property type="term" value="P:siderophore transport"/>
    <property type="evidence" value="ECO:0007669"/>
    <property type="project" value="InterPro"/>
</dbReference>
<dbReference type="Pfam" id="PF07715">
    <property type="entry name" value="Plug"/>
    <property type="match status" value="1"/>
</dbReference>
<dbReference type="GO" id="GO:0038023">
    <property type="term" value="F:signaling receptor activity"/>
    <property type="evidence" value="ECO:0007669"/>
    <property type="project" value="InterPro"/>
</dbReference>
<comment type="subcellular location">
    <subcellularLocation>
        <location evidence="1 14">Cell outer membrane</location>
        <topology evidence="1 14">Multi-pass membrane protein</topology>
    </subcellularLocation>
</comment>
<keyword evidence="5" id="KW-0410">Iron transport</keyword>
<comment type="similarity">
    <text evidence="2 14 15">Belongs to the TonB-dependent receptor family.</text>
</comment>
<keyword evidence="21" id="KW-1185">Reference proteome</keyword>
<evidence type="ECO:0000256" key="5">
    <source>
        <dbReference type="ARBA" id="ARBA00022496"/>
    </source>
</evidence>
<sequence length="754" mass="83858">MQKKITTSLGLPTYRLFPSILFIACVTTSNHSFAQTKQTEVQNSTAASDGKIDSRDQDSGKTDTKRTADSTLPTVVIEAKNTGEAIGNVAKRSITATKTDTPIIEIPQSISVVTRNEMDMRSVQNFTEALRYVPGVTVDQFGFQGQGFEYLMMRGFNALNTANFRDGLSNSAVGFFSRFITETYGVERVDVLRGPSSVVFGRGDAGGIVNRVTKRPSATPIREIEFQYGNFDRKRIAADIGAVSKDGTFMFRLVTAALDSDSQTRYPNTGGDRAHNERFYIAPSITWRPTVDTTITLMGDVLNNRSGSSPFYIASPSGGFTNVLQSDPKFTKYNTNQSSFSYQLEHHFNDIFTVRQNFRFAQQVGRFQDLFQTFNPLDRPTLVERSAYATNERLNQIVLDTHAQAKFNTGPLNHTVLLGADWNQTNLSLKFFQGYNNGFTVPNIDLLNPVYGTPIPRPDVLLQNAKQTIDQLGFYIQDQLRYDNWILTLSGRYDRINTSNADRLDPILSTKSNDSAFTGRGGLTYLFSNGIAPYFSYAQSFLPQTGFSSTGTPFDPTRGSQFEAGIKYQPVGGKGLYTVAFFDLTKNNTLTRDPTNLNGFGFVQTGEIRSRGVELEARTELLHGLNAIGSFTYMDVDNLKDTEFKGKRPLQVPSTMTSGWLDYSFGVLGIDWLRGFGLGGGVRYVGKTFNEETNTTTTPSFTLFDASLRYEKGPVLFNINASNIFNNHYIASTNFGRPYLGAERTIIGTLTFRF</sequence>
<evidence type="ECO:0000256" key="9">
    <source>
        <dbReference type="ARBA" id="ARBA00023065"/>
    </source>
</evidence>
<dbReference type="InterPro" id="IPR012910">
    <property type="entry name" value="Plug_dom"/>
</dbReference>
<keyword evidence="7 17" id="KW-0732">Signal</keyword>
<dbReference type="GO" id="GO:0009279">
    <property type="term" value="C:cell outer membrane"/>
    <property type="evidence" value="ECO:0007669"/>
    <property type="project" value="UniProtKB-SubCell"/>
</dbReference>
<dbReference type="Gene3D" id="2.40.170.20">
    <property type="entry name" value="TonB-dependent receptor, beta-barrel domain"/>
    <property type="match status" value="1"/>
</dbReference>
<evidence type="ECO:0000256" key="7">
    <source>
        <dbReference type="ARBA" id="ARBA00022729"/>
    </source>
</evidence>
<evidence type="ECO:0000256" key="15">
    <source>
        <dbReference type="RuleBase" id="RU003357"/>
    </source>
</evidence>
<evidence type="ECO:0000256" key="8">
    <source>
        <dbReference type="ARBA" id="ARBA00023004"/>
    </source>
</evidence>
<proteinExistence type="inferred from homology"/>
<evidence type="ECO:0000256" key="17">
    <source>
        <dbReference type="SAM" id="SignalP"/>
    </source>
</evidence>
<evidence type="ECO:0000256" key="3">
    <source>
        <dbReference type="ARBA" id="ARBA00022448"/>
    </source>
</evidence>
<dbReference type="PROSITE" id="PS52016">
    <property type="entry name" value="TONB_DEPENDENT_REC_3"/>
    <property type="match status" value="1"/>
</dbReference>
<evidence type="ECO:0000313" key="21">
    <source>
        <dbReference type="Proteomes" id="UP000198814"/>
    </source>
</evidence>
<evidence type="ECO:0000259" key="18">
    <source>
        <dbReference type="Pfam" id="PF00593"/>
    </source>
</evidence>
<feature type="signal peptide" evidence="17">
    <location>
        <begin position="1"/>
        <end position="34"/>
    </location>
</feature>
<evidence type="ECO:0000256" key="6">
    <source>
        <dbReference type="ARBA" id="ARBA00022692"/>
    </source>
</evidence>
<accession>A0A1H8PZB3</accession>
<keyword evidence="8" id="KW-0408">Iron</keyword>
<keyword evidence="9" id="KW-0406">Ion transport</keyword>
<evidence type="ECO:0000256" key="13">
    <source>
        <dbReference type="ARBA" id="ARBA00023237"/>
    </source>
</evidence>
<keyword evidence="12" id="KW-0675">Receptor</keyword>
<dbReference type="STRING" id="42354.SAMN05216333_11066"/>
<evidence type="ECO:0000256" key="2">
    <source>
        <dbReference type="ARBA" id="ARBA00009810"/>
    </source>
</evidence>
<feature type="compositionally biased region" description="Polar residues" evidence="16">
    <location>
        <begin position="35"/>
        <end position="47"/>
    </location>
</feature>
<evidence type="ECO:0000256" key="16">
    <source>
        <dbReference type="SAM" id="MobiDB-lite"/>
    </source>
</evidence>
<dbReference type="GO" id="GO:0015344">
    <property type="term" value="F:siderophore uptake transmembrane transporter activity"/>
    <property type="evidence" value="ECO:0007669"/>
    <property type="project" value="TreeGrafter"/>
</dbReference>
<keyword evidence="4 14" id="KW-1134">Transmembrane beta strand</keyword>
<feature type="domain" description="TonB-dependent receptor plug" evidence="19">
    <location>
        <begin position="104"/>
        <end position="208"/>
    </location>
</feature>
<dbReference type="InterPro" id="IPR000531">
    <property type="entry name" value="Beta-barrel_TonB"/>
</dbReference>
<dbReference type="InterPro" id="IPR037066">
    <property type="entry name" value="Plug_dom_sf"/>
</dbReference>
<evidence type="ECO:0000259" key="19">
    <source>
        <dbReference type="Pfam" id="PF07715"/>
    </source>
</evidence>
<dbReference type="InterPro" id="IPR036942">
    <property type="entry name" value="Beta-barrel_TonB_sf"/>
</dbReference>
<dbReference type="EMBL" id="FODO01000010">
    <property type="protein sequence ID" value="SEO47146.1"/>
    <property type="molecule type" value="Genomic_DNA"/>
</dbReference>
<dbReference type="Pfam" id="PF00593">
    <property type="entry name" value="TonB_dep_Rec_b-barrel"/>
    <property type="match status" value="1"/>
</dbReference>
<name>A0A1H8PZB3_9PROT</name>
<protein>
    <submittedName>
        <fullName evidence="20">Iron complex outermembrane recepter protein</fullName>
    </submittedName>
</protein>
<evidence type="ECO:0000256" key="14">
    <source>
        <dbReference type="PROSITE-ProRule" id="PRU01360"/>
    </source>
</evidence>
<feature type="chain" id="PRO_5011703452" evidence="17">
    <location>
        <begin position="35"/>
        <end position="754"/>
    </location>
</feature>
<feature type="compositionally biased region" description="Basic and acidic residues" evidence="16">
    <location>
        <begin position="50"/>
        <end position="68"/>
    </location>
</feature>
<reference evidence="21" key="1">
    <citation type="submission" date="2016-10" db="EMBL/GenBank/DDBJ databases">
        <authorList>
            <person name="Varghese N."/>
            <person name="Submissions S."/>
        </authorList>
    </citation>
    <scope>NUCLEOTIDE SEQUENCE [LARGE SCALE GENOMIC DNA]</scope>
    <source>
        <strain evidence="21">Nm76</strain>
    </source>
</reference>
<dbReference type="FunFam" id="2.170.130.10:FF:000001">
    <property type="entry name" value="Catecholate siderophore TonB-dependent receptor"/>
    <property type="match status" value="1"/>
</dbReference>
<evidence type="ECO:0000256" key="11">
    <source>
        <dbReference type="ARBA" id="ARBA00023136"/>
    </source>
</evidence>
<evidence type="ECO:0000313" key="20">
    <source>
        <dbReference type="EMBL" id="SEO47146.1"/>
    </source>
</evidence>
<dbReference type="Gene3D" id="2.170.130.10">
    <property type="entry name" value="TonB-dependent receptor, plug domain"/>
    <property type="match status" value="1"/>
</dbReference>
<feature type="domain" description="TonB-dependent receptor-like beta-barrel" evidence="18">
    <location>
        <begin position="308"/>
        <end position="723"/>
    </location>
</feature>
<keyword evidence="10 15" id="KW-0798">TonB box</keyword>
<dbReference type="SUPFAM" id="SSF56935">
    <property type="entry name" value="Porins"/>
    <property type="match status" value="1"/>
</dbReference>
<keyword evidence="11 14" id="KW-0472">Membrane</keyword>
<dbReference type="PANTHER" id="PTHR32552:SF68">
    <property type="entry name" value="FERRICHROME OUTER MEMBRANE TRANSPORTER_PHAGE RECEPTOR"/>
    <property type="match status" value="1"/>
</dbReference>
<organism evidence="20 21">
    <name type="scientific">Nitrosomonas oligotropha</name>
    <dbReference type="NCBI Taxonomy" id="42354"/>
    <lineage>
        <taxon>Bacteria</taxon>
        <taxon>Pseudomonadati</taxon>
        <taxon>Pseudomonadota</taxon>
        <taxon>Betaproteobacteria</taxon>
        <taxon>Nitrosomonadales</taxon>
        <taxon>Nitrosomonadaceae</taxon>
        <taxon>Nitrosomonas</taxon>
    </lineage>
</organism>
<dbReference type="NCBIfam" id="TIGR01783">
    <property type="entry name" value="TonB-siderophor"/>
    <property type="match status" value="1"/>
</dbReference>
<keyword evidence="6 14" id="KW-0812">Transmembrane</keyword>
<evidence type="ECO:0000256" key="12">
    <source>
        <dbReference type="ARBA" id="ARBA00023170"/>
    </source>
</evidence>
<gene>
    <name evidence="20" type="ORF">SAMN05216333_11066</name>
</gene>
<feature type="region of interest" description="Disordered" evidence="16">
    <location>
        <begin position="35"/>
        <end position="69"/>
    </location>
</feature>
<evidence type="ECO:0000256" key="1">
    <source>
        <dbReference type="ARBA" id="ARBA00004571"/>
    </source>
</evidence>
<dbReference type="AlphaFoldDB" id="A0A1H8PZB3"/>
<dbReference type="Proteomes" id="UP000198814">
    <property type="component" value="Unassembled WGS sequence"/>
</dbReference>
<dbReference type="InterPro" id="IPR010105">
    <property type="entry name" value="TonB_sidphr_rcpt"/>
</dbReference>
<keyword evidence="13 14" id="KW-0998">Cell outer membrane</keyword>
<dbReference type="CDD" id="cd01347">
    <property type="entry name" value="ligand_gated_channel"/>
    <property type="match status" value="1"/>
</dbReference>
<evidence type="ECO:0000256" key="10">
    <source>
        <dbReference type="ARBA" id="ARBA00023077"/>
    </source>
</evidence>
<evidence type="ECO:0000256" key="4">
    <source>
        <dbReference type="ARBA" id="ARBA00022452"/>
    </source>
</evidence>